<comment type="caution">
    <text evidence="1">The sequence shown here is derived from an EMBL/GenBank/DDBJ whole genome shotgun (WGS) entry which is preliminary data.</text>
</comment>
<reference evidence="1 2" key="2">
    <citation type="journal article" date="2016" name="Genome Announc.">
        <title>Draft Genome Sequence of Oceanobacillus picturae Heshi-B3, Isolated from Fermented Rice Bran in a Traditional Japanese Seafood Dish.</title>
        <authorList>
            <person name="Akuzawa S."/>
            <person name="Nagaoka J."/>
            <person name="Kanekatsu M."/>
            <person name="Kanesaki Y."/>
            <person name="Suzuki T."/>
        </authorList>
    </citation>
    <scope>NUCLEOTIDE SEQUENCE [LARGE SCALE GENOMIC DNA]</scope>
    <source>
        <strain evidence="1 2">Heshi-B3</strain>
    </source>
</reference>
<dbReference type="Proteomes" id="UP000052946">
    <property type="component" value="Unassembled WGS sequence"/>
</dbReference>
<proteinExistence type="predicted"/>
<gene>
    <name evidence="1" type="ORF">OPHB3_1947</name>
</gene>
<dbReference type="AlphaFoldDB" id="A0A0U9HCS1"/>
<sequence length="63" mass="6737">MIYKIVSKPHSTSFWLEVGDVETDVNGTAIKVISIIKIVGNIGTIEGVTAYVTGVDLSEIKEG</sequence>
<name>A0A0U9HCS1_9BACI</name>
<reference evidence="2" key="1">
    <citation type="submission" date="2015-07" db="EMBL/GenBank/DDBJ databases">
        <title>Draft Genome Sequence of Oceanobacillus picturae Heshi-B3 that Was Isolated from Fermented Rice Bran with Aging Salted Mackerel, Which Was Named Heshiko as Traditional Fermented Seafood in Japan.</title>
        <authorList>
            <person name="Akuzawa S."/>
            <person name="Nakagawa J."/>
            <person name="Kanekatsu T."/>
            <person name="Kanesaki Y."/>
            <person name="Suzuki T."/>
        </authorList>
    </citation>
    <scope>NUCLEOTIDE SEQUENCE [LARGE SCALE GENOMIC DNA]</scope>
    <source>
        <strain evidence="2">Heshi-B3</strain>
    </source>
</reference>
<dbReference type="EMBL" id="BBXV01000023">
    <property type="protein sequence ID" value="GAQ18008.1"/>
    <property type="molecule type" value="Genomic_DNA"/>
</dbReference>
<dbReference type="RefSeq" id="WP_058950165.1">
    <property type="nucleotide sequence ID" value="NZ_BBXV01000023.1"/>
</dbReference>
<evidence type="ECO:0000313" key="2">
    <source>
        <dbReference type="Proteomes" id="UP000052946"/>
    </source>
</evidence>
<evidence type="ECO:0000313" key="1">
    <source>
        <dbReference type="EMBL" id="GAQ18008.1"/>
    </source>
</evidence>
<protein>
    <submittedName>
        <fullName evidence="1">2-octaprenyl-6-methoxyphenol hydroxylase</fullName>
    </submittedName>
</protein>
<organism evidence="1 2">
    <name type="scientific">Oceanobacillus picturae</name>
    <dbReference type="NCBI Taxonomy" id="171693"/>
    <lineage>
        <taxon>Bacteria</taxon>
        <taxon>Bacillati</taxon>
        <taxon>Bacillota</taxon>
        <taxon>Bacilli</taxon>
        <taxon>Bacillales</taxon>
        <taxon>Bacillaceae</taxon>
        <taxon>Oceanobacillus</taxon>
    </lineage>
</organism>
<accession>A0A0U9HCS1</accession>